<sequence>MYIPEKYDNNDFSQHLELINMHPLGAIISTDSSGEIYVTHIPFAFHKDEQDGKNYLISHLAAKNPHSAQLKNAESCLIIFQGTNSYISPAWYPAKKETHKFVPTWDFAVVHVHGKPTILKDDEAKSFALDHISDTQEAKRPEGEQFEPKWKVSDAPDSYLNIMKKAIVALKVEITETEGKWKLEQKTQPRNIAGTIKGLELEGGENEKKMAAMIYDANCNIL</sequence>
<accession>A0ACB5TEV8</accession>
<gene>
    <name evidence="1" type="ORF">Amon02_000815300</name>
</gene>
<dbReference type="Proteomes" id="UP001165064">
    <property type="component" value="Unassembled WGS sequence"/>
</dbReference>
<reference evidence="1" key="1">
    <citation type="submission" date="2023-04" db="EMBL/GenBank/DDBJ databases">
        <title>Ambrosiozyma monospora NBRC 10751.</title>
        <authorList>
            <person name="Ichikawa N."/>
            <person name="Sato H."/>
            <person name="Tonouchi N."/>
        </authorList>
    </citation>
    <scope>NUCLEOTIDE SEQUENCE</scope>
    <source>
        <strain evidence="1">NBRC 10751</strain>
    </source>
</reference>
<comment type="caution">
    <text evidence="1">The sequence shown here is derived from an EMBL/GenBank/DDBJ whole genome shotgun (WGS) entry which is preliminary data.</text>
</comment>
<evidence type="ECO:0000313" key="2">
    <source>
        <dbReference type="Proteomes" id="UP001165064"/>
    </source>
</evidence>
<protein>
    <submittedName>
        <fullName evidence="1">Unnamed protein product</fullName>
    </submittedName>
</protein>
<organism evidence="1 2">
    <name type="scientific">Ambrosiozyma monospora</name>
    <name type="common">Yeast</name>
    <name type="synonym">Endomycopsis monosporus</name>
    <dbReference type="NCBI Taxonomy" id="43982"/>
    <lineage>
        <taxon>Eukaryota</taxon>
        <taxon>Fungi</taxon>
        <taxon>Dikarya</taxon>
        <taxon>Ascomycota</taxon>
        <taxon>Saccharomycotina</taxon>
        <taxon>Pichiomycetes</taxon>
        <taxon>Pichiales</taxon>
        <taxon>Pichiaceae</taxon>
        <taxon>Ambrosiozyma</taxon>
    </lineage>
</organism>
<keyword evidence="2" id="KW-1185">Reference proteome</keyword>
<evidence type="ECO:0000313" key="1">
    <source>
        <dbReference type="EMBL" id="GME87168.1"/>
    </source>
</evidence>
<proteinExistence type="predicted"/>
<name>A0ACB5TEV8_AMBMO</name>
<dbReference type="EMBL" id="BSXS01007068">
    <property type="protein sequence ID" value="GME87168.1"/>
    <property type="molecule type" value="Genomic_DNA"/>
</dbReference>